<dbReference type="InterPro" id="IPR002881">
    <property type="entry name" value="DUF58"/>
</dbReference>
<dbReference type="AlphaFoldDB" id="A0A927ML51"/>
<keyword evidence="1" id="KW-1133">Transmembrane helix</keyword>
<dbReference type="EMBL" id="JADBEL010000034">
    <property type="protein sequence ID" value="MBE1556730.1"/>
    <property type="molecule type" value="Genomic_DNA"/>
</dbReference>
<keyword evidence="4" id="KW-1185">Reference proteome</keyword>
<gene>
    <name evidence="3" type="ORF">H4683_003856</name>
</gene>
<proteinExistence type="predicted"/>
<keyword evidence="1" id="KW-0812">Transmembrane</keyword>
<comment type="caution">
    <text evidence="3">The sequence shown here is derived from an EMBL/GenBank/DDBJ whole genome shotgun (WGS) entry which is preliminary data.</text>
</comment>
<dbReference type="RefSeq" id="WP_192600353.1">
    <property type="nucleotide sequence ID" value="NZ_JADBEL010000034.1"/>
</dbReference>
<accession>A0A927ML51</accession>
<sequence>MRQSVKQFGIVGRVLFIVLILASSFIFAMFQGGGVSWTIFYTLLPFSIYSVALFLYPMSDLSVIRTICTPDVENGGKLIVSLSVRRQSRFPLLYTVVTEKWEEQEIPLLAGEQLKRLFIFGLRKEMKWEYEIERMPRGEHVLQGVEVEVSDFFGWLRKTKFIEQSHTIVVFPKITDIHYVPIDTQYDRGAMASPLNIVKDTTMATGVRDYQAGDRVTWIHWKSFARTQNLMTKEFEDKRSQELFLILDGRKTEMFEEQLELVASTLKEAAGHQVGLAFLTTGSEPTLFPFIQSDEQLHHALVHLAKIKPIEEGMADSVMDFGTAIQHGGSIVLITGNPDKLFIQSLLRNVGNVKSIICFIVVKQDEVMPETMENNIRQAKSKGIIVHILGRKQFAQAFKEVARL</sequence>
<evidence type="ECO:0000313" key="4">
    <source>
        <dbReference type="Proteomes" id="UP000658225"/>
    </source>
</evidence>
<dbReference type="Proteomes" id="UP000658225">
    <property type="component" value="Unassembled WGS sequence"/>
</dbReference>
<keyword evidence="1" id="KW-0472">Membrane</keyword>
<reference evidence="3" key="1">
    <citation type="submission" date="2020-10" db="EMBL/GenBank/DDBJ databases">
        <title>Genomic Encyclopedia of Type Strains, Phase IV (KMG-IV): sequencing the most valuable type-strain genomes for metagenomic binning, comparative biology and taxonomic classification.</title>
        <authorList>
            <person name="Goeker M."/>
        </authorList>
    </citation>
    <scope>NUCLEOTIDE SEQUENCE</scope>
    <source>
        <strain evidence="3">DSM 13886</strain>
    </source>
</reference>
<dbReference type="Pfam" id="PF01882">
    <property type="entry name" value="DUF58"/>
    <property type="match status" value="1"/>
</dbReference>
<name>A0A927ML51_9BACL</name>
<dbReference type="PANTHER" id="PTHR34351">
    <property type="entry name" value="SLR1927 PROTEIN-RELATED"/>
    <property type="match status" value="1"/>
</dbReference>
<protein>
    <submittedName>
        <fullName evidence="3">Uncharacterized protein (DUF58 family)</fullName>
    </submittedName>
</protein>
<dbReference type="PANTHER" id="PTHR34351:SF2">
    <property type="entry name" value="DUF58 DOMAIN-CONTAINING PROTEIN"/>
    <property type="match status" value="1"/>
</dbReference>
<feature type="domain" description="DUF58" evidence="2">
    <location>
        <begin position="207"/>
        <end position="385"/>
    </location>
</feature>
<evidence type="ECO:0000259" key="2">
    <source>
        <dbReference type="Pfam" id="PF01882"/>
    </source>
</evidence>
<organism evidence="3 4">
    <name type="scientific">Sporosarcina limicola</name>
    <dbReference type="NCBI Taxonomy" id="34101"/>
    <lineage>
        <taxon>Bacteria</taxon>
        <taxon>Bacillati</taxon>
        <taxon>Bacillota</taxon>
        <taxon>Bacilli</taxon>
        <taxon>Bacillales</taxon>
        <taxon>Caryophanaceae</taxon>
        <taxon>Sporosarcina</taxon>
    </lineage>
</organism>
<evidence type="ECO:0000313" key="3">
    <source>
        <dbReference type="EMBL" id="MBE1556730.1"/>
    </source>
</evidence>
<evidence type="ECO:0000256" key="1">
    <source>
        <dbReference type="SAM" id="Phobius"/>
    </source>
</evidence>
<feature type="transmembrane region" description="Helical" evidence="1">
    <location>
        <begin position="36"/>
        <end position="56"/>
    </location>
</feature>
<feature type="transmembrane region" description="Helical" evidence="1">
    <location>
        <begin position="12"/>
        <end position="30"/>
    </location>
</feature>